<feature type="region of interest" description="Disordered" evidence="3">
    <location>
        <begin position="40"/>
        <end position="87"/>
    </location>
</feature>
<proteinExistence type="predicted"/>
<keyword evidence="5" id="KW-1185">Reference proteome</keyword>
<evidence type="ECO:0008006" key="6">
    <source>
        <dbReference type="Google" id="ProtNLM"/>
    </source>
</evidence>
<comment type="caution">
    <text evidence="4">The sequence shown here is derived from an EMBL/GenBank/DDBJ whole genome shotgun (WGS) entry which is preliminary data.</text>
</comment>
<dbReference type="Proteomes" id="UP001415857">
    <property type="component" value="Unassembled WGS sequence"/>
</dbReference>
<sequence length="396" mass="44594">MGIRSAYPKAVAVHHIPSTTSNRYRYRWQQSHNNHTIISTTTVSSHRPSKSPLQIRLPLLQSPKRKDPNPHETARAPTSPTAIKTTSTTSDVLSLMDSLRLPIPADIYASLVKECTITKDAARAAELHAHINRTGLRPRLPLLNRLLLMYVSCGCTDAARQLFDEMSLKDYNSWAIMIAGYVDSGDYDEAVKSFVAMLQHHDNMLEVPSAWIIAWVLKACVNTMNLGLGEQVHGWLLKAGYTMNLFVSSSLINFYGKFKCLGDADFVFDQIPLRDTVIWTNKIVNNCREEHFEEVLNAFKEMGRAGIKKNHFTLSSVLSACAKLKDDGRCGLQVHANAIKLGIDSNVFVQCGLVDMYGKCGLLRDARMVFETIRRPEKYCMLECHAYWLHSARVLH</sequence>
<evidence type="ECO:0000256" key="1">
    <source>
        <dbReference type="ARBA" id="ARBA00022737"/>
    </source>
</evidence>
<feature type="repeat" description="PPR" evidence="2">
    <location>
        <begin position="170"/>
        <end position="200"/>
    </location>
</feature>
<feature type="compositionally biased region" description="Low complexity" evidence="3">
    <location>
        <begin position="76"/>
        <end position="87"/>
    </location>
</feature>
<reference evidence="4 5" key="1">
    <citation type="journal article" date="2024" name="Plant J.">
        <title>Genome sequences and population genomics reveal climatic adaptation and genomic divergence between two closely related sweetgum species.</title>
        <authorList>
            <person name="Xu W.Q."/>
            <person name="Ren C.Q."/>
            <person name="Zhang X.Y."/>
            <person name="Comes H.P."/>
            <person name="Liu X.H."/>
            <person name="Li Y.G."/>
            <person name="Kettle C.J."/>
            <person name="Jalonen R."/>
            <person name="Gaisberger H."/>
            <person name="Ma Y.Z."/>
            <person name="Qiu Y.X."/>
        </authorList>
    </citation>
    <scope>NUCLEOTIDE SEQUENCE [LARGE SCALE GENOMIC DNA]</scope>
    <source>
        <strain evidence="4">Hangzhou</strain>
    </source>
</reference>
<dbReference type="GO" id="GO:0003723">
    <property type="term" value="F:RNA binding"/>
    <property type="evidence" value="ECO:0007669"/>
    <property type="project" value="InterPro"/>
</dbReference>
<accession>A0AAP0S8S1</accession>
<dbReference type="AlphaFoldDB" id="A0AAP0S8S1"/>
<evidence type="ECO:0000256" key="3">
    <source>
        <dbReference type="SAM" id="MobiDB-lite"/>
    </source>
</evidence>
<evidence type="ECO:0000313" key="5">
    <source>
        <dbReference type="Proteomes" id="UP001415857"/>
    </source>
</evidence>
<keyword evidence="1" id="KW-0677">Repeat</keyword>
<name>A0AAP0S8S1_LIQFO</name>
<dbReference type="Gene3D" id="1.25.40.10">
    <property type="entry name" value="Tetratricopeptide repeat domain"/>
    <property type="match status" value="2"/>
</dbReference>
<organism evidence="4 5">
    <name type="scientific">Liquidambar formosana</name>
    <name type="common">Formosan gum</name>
    <dbReference type="NCBI Taxonomy" id="63359"/>
    <lineage>
        <taxon>Eukaryota</taxon>
        <taxon>Viridiplantae</taxon>
        <taxon>Streptophyta</taxon>
        <taxon>Embryophyta</taxon>
        <taxon>Tracheophyta</taxon>
        <taxon>Spermatophyta</taxon>
        <taxon>Magnoliopsida</taxon>
        <taxon>eudicotyledons</taxon>
        <taxon>Gunneridae</taxon>
        <taxon>Pentapetalae</taxon>
        <taxon>Saxifragales</taxon>
        <taxon>Altingiaceae</taxon>
        <taxon>Liquidambar</taxon>
    </lineage>
</organism>
<dbReference type="PANTHER" id="PTHR47926">
    <property type="entry name" value="PENTATRICOPEPTIDE REPEAT-CONTAINING PROTEIN"/>
    <property type="match status" value="1"/>
</dbReference>
<dbReference type="Pfam" id="PF01535">
    <property type="entry name" value="PPR"/>
    <property type="match status" value="4"/>
</dbReference>
<dbReference type="InterPro" id="IPR011990">
    <property type="entry name" value="TPR-like_helical_dom_sf"/>
</dbReference>
<dbReference type="EMBL" id="JBBPBK010000002">
    <property type="protein sequence ID" value="KAK9289847.1"/>
    <property type="molecule type" value="Genomic_DNA"/>
</dbReference>
<evidence type="ECO:0000313" key="4">
    <source>
        <dbReference type="EMBL" id="KAK9289847.1"/>
    </source>
</evidence>
<gene>
    <name evidence="4" type="ORF">L1049_008007</name>
</gene>
<dbReference type="PANTHER" id="PTHR47926:SF361">
    <property type="entry name" value="PENTACOTRIPEPTIDE-REPEAT REGION OF PRORP DOMAIN-CONTAINING PROTEIN"/>
    <property type="match status" value="1"/>
</dbReference>
<feature type="compositionally biased region" description="Basic and acidic residues" evidence="3">
    <location>
        <begin position="64"/>
        <end position="74"/>
    </location>
</feature>
<evidence type="ECO:0000256" key="2">
    <source>
        <dbReference type="PROSITE-ProRule" id="PRU00708"/>
    </source>
</evidence>
<protein>
    <recommendedName>
        <fullName evidence="6">Pentatricopeptide repeat-containing protein</fullName>
    </recommendedName>
</protein>
<dbReference type="PROSITE" id="PS51375">
    <property type="entry name" value="PPR"/>
    <property type="match status" value="1"/>
</dbReference>
<dbReference type="GO" id="GO:0009451">
    <property type="term" value="P:RNA modification"/>
    <property type="evidence" value="ECO:0007669"/>
    <property type="project" value="InterPro"/>
</dbReference>
<dbReference type="InterPro" id="IPR002885">
    <property type="entry name" value="PPR_rpt"/>
</dbReference>
<dbReference type="InterPro" id="IPR046960">
    <property type="entry name" value="PPR_At4g14850-like_plant"/>
</dbReference>